<dbReference type="EMBL" id="CP036525">
    <property type="protein sequence ID" value="QDT04858.1"/>
    <property type="molecule type" value="Genomic_DNA"/>
</dbReference>
<keyword evidence="1" id="KW-0812">Transmembrane</keyword>
<dbReference type="AlphaFoldDB" id="A0A517NCT2"/>
<feature type="transmembrane region" description="Helical" evidence="1">
    <location>
        <begin position="214"/>
        <end position="237"/>
    </location>
</feature>
<dbReference type="RefSeq" id="WP_145170684.1">
    <property type="nucleotide sequence ID" value="NZ_CP036525.1"/>
</dbReference>
<name>A0A517NCT2_9BACT</name>
<feature type="transmembrane region" description="Helical" evidence="1">
    <location>
        <begin position="74"/>
        <end position="93"/>
    </location>
</feature>
<keyword evidence="1" id="KW-0472">Membrane</keyword>
<protein>
    <submittedName>
        <fullName evidence="2">Uncharacterized protein</fullName>
    </submittedName>
</protein>
<feature type="transmembrane region" description="Helical" evidence="1">
    <location>
        <begin position="34"/>
        <end position="54"/>
    </location>
</feature>
<evidence type="ECO:0000256" key="1">
    <source>
        <dbReference type="SAM" id="Phobius"/>
    </source>
</evidence>
<sequence length="265" mass="29654">MDSSTSVPADGRRYPNEMTNATIDHSERLAIRHLFWITLGVALAFCVSRGLVLLRFPVDAHYRNLSSVEPIDPVGILIAGAYGCAISLFSIAARSKQFWASPGKTLSLIIACMCLIDWILTLVATLVVRARLSVELAPGVSDLRGELFGIWYDVLVEEVGFVLCLPILTFVIYKTRRQRIAWRVAYNGFLVFAICAATWNHFDLSPYIPRFVLYHWYPICMAIPAFAILIAICVDCVNQHSVDWWTLYGAASVFSVWIALVALSF</sequence>
<accession>A0A517NCT2</accession>
<feature type="transmembrane region" description="Helical" evidence="1">
    <location>
        <begin position="244"/>
        <end position="263"/>
    </location>
</feature>
<keyword evidence="3" id="KW-1185">Reference proteome</keyword>
<feature type="transmembrane region" description="Helical" evidence="1">
    <location>
        <begin position="105"/>
        <end position="130"/>
    </location>
</feature>
<evidence type="ECO:0000313" key="3">
    <source>
        <dbReference type="Proteomes" id="UP000318538"/>
    </source>
</evidence>
<feature type="transmembrane region" description="Helical" evidence="1">
    <location>
        <begin position="184"/>
        <end position="202"/>
    </location>
</feature>
<dbReference type="KEGG" id="rlc:K227x_32550"/>
<dbReference type="Proteomes" id="UP000318538">
    <property type="component" value="Chromosome"/>
</dbReference>
<keyword evidence="1" id="KW-1133">Transmembrane helix</keyword>
<proteinExistence type="predicted"/>
<gene>
    <name evidence="2" type="ORF">K227x_32550</name>
</gene>
<feature type="transmembrane region" description="Helical" evidence="1">
    <location>
        <begin position="150"/>
        <end position="172"/>
    </location>
</feature>
<dbReference type="OrthoDB" id="272337at2"/>
<evidence type="ECO:0000313" key="2">
    <source>
        <dbReference type="EMBL" id="QDT04858.1"/>
    </source>
</evidence>
<organism evidence="2 3">
    <name type="scientific">Rubripirellula lacrimiformis</name>
    <dbReference type="NCBI Taxonomy" id="1930273"/>
    <lineage>
        <taxon>Bacteria</taxon>
        <taxon>Pseudomonadati</taxon>
        <taxon>Planctomycetota</taxon>
        <taxon>Planctomycetia</taxon>
        <taxon>Pirellulales</taxon>
        <taxon>Pirellulaceae</taxon>
        <taxon>Rubripirellula</taxon>
    </lineage>
</organism>
<reference evidence="2 3" key="1">
    <citation type="submission" date="2019-02" db="EMBL/GenBank/DDBJ databases">
        <title>Deep-cultivation of Planctomycetes and their phenomic and genomic characterization uncovers novel biology.</title>
        <authorList>
            <person name="Wiegand S."/>
            <person name="Jogler M."/>
            <person name="Boedeker C."/>
            <person name="Pinto D."/>
            <person name="Vollmers J."/>
            <person name="Rivas-Marin E."/>
            <person name="Kohn T."/>
            <person name="Peeters S.H."/>
            <person name="Heuer A."/>
            <person name="Rast P."/>
            <person name="Oberbeckmann S."/>
            <person name="Bunk B."/>
            <person name="Jeske O."/>
            <person name="Meyerdierks A."/>
            <person name="Storesund J.E."/>
            <person name="Kallscheuer N."/>
            <person name="Luecker S."/>
            <person name="Lage O.M."/>
            <person name="Pohl T."/>
            <person name="Merkel B.J."/>
            <person name="Hornburger P."/>
            <person name="Mueller R.-W."/>
            <person name="Bruemmer F."/>
            <person name="Labrenz M."/>
            <person name="Spormann A.M."/>
            <person name="Op den Camp H."/>
            <person name="Overmann J."/>
            <person name="Amann R."/>
            <person name="Jetten M.S.M."/>
            <person name="Mascher T."/>
            <person name="Medema M.H."/>
            <person name="Devos D.P."/>
            <person name="Kaster A.-K."/>
            <person name="Ovreas L."/>
            <person name="Rohde M."/>
            <person name="Galperin M.Y."/>
            <person name="Jogler C."/>
        </authorList>
    </citation>
    <scope>NUCLEOTIDE SEQUENCE [LARGE SCALE GENOMIC DNA]</scope>
    <source>
        <strain evidence="2 3">K22_7</strain>
    </source>
</reference>